<organism evidence="6">
    <name type="scientific">Vecturithrix granuli</name>
    <dbReference type="NCBI Taxonomy" id="1499967"/>
    <lineage>
        <taxon>Bacteria</taxon>
        <taxon>Candidatus Moduliflexota</taxon>
        <taxon>Candidatus Vecturitrichia</taxon>
        <taxon>Candidatus Vecturitrichales</taxon>
        <taxon>Candidatus Vecturitrichaceae</taxon>
        <taxon>Candidatus Vecturithrix</taxon>
    </lineage>
</organism>
<dbReference type="PROSITE" id="PS50109">
    <property type="entry name" value="HIS_KIN"/>
    <property type="match status" value="1"/>
</dbReference>
<dbReference type="InterPro" id="IPR005467">
    <property type="entry name" value="His_kinase_dom"/>
</dbReference>
<protein>
    <submittedName>
        <fullName evidence="6">Hypothetical sensory transduction histidine kinase</fullName>
    </submittedName>
</protein>
<dbReference type="HOGENOM" id="CLU_000445_114_57_0"/>
<dbReference type="eggNOG" id="COG0784">
    <property type="taxonomic scope" value="Bacteria"/>
</dbReference>
<gene>
    <name evidence="6" type="ORF">U27_02000</name>
</gene>
<dbReference type="Gene3D" id="3.40.50.2300">
    <property type="match status" value="1"/>
</dbReference>
<feature type="domain" description="Response regulatory" evidence="4">
    <location>
        <begin position="8"/>
        <end position="123"/>
    </location>
</feature>
<dbReference type="PROSITE" id="PS50110">
    <property type="entry name" value="RESPONSE_REGULATORY"/>
    <property type="match status" value="1"/>
</dbReference>
<dbReference type="Pfam" id="PF10114">
    <property type="entry name" value="PocR"/>
    <property type="match status" value="1"/>
</dbReference>
<dbReference type="NCBIfam" id="TIGR00229">
    <property type="entry name" value="sensory_box"/>
    <property type="match status" value="1"/>
</dbReference>
<evidence type="ECO:0000259" key="5">
    <source>
        <dbReference type="PROSITE" id="PS50113"/>
    </source>
</evidence>
<dbReference type="GO" id="GO:0016301">
    <property type="term" value="F:kinase activity"/>
    <property type="evidence" value="ECO:0007669"/>
    <property type="project" value="UniProtKB-KW"/>
</dbReference>
<keyword evidence="6" id="KW-0808">Transferase</keyword>
<dbReference type="SMART" id="SM00448">
    <property type="entry name" value="REC"/>
    <property type="match status" value="1"/>
</dbReference>
<feature type="modified residue" description="4-aspartylphosphate" evidence="1">
    <location>
        <position position="58"/>
    </location>
</feature>
<dbReference type="eggNOG" id="COG4936">
    <property type="taxonomic scope" value="Bacteria"/>
</dbReference>
<feature type="domain" description="PAC" evidence="5">
    <location>
        <begin position="417"/>
        <end position="470"/>
    </location>
</feature>
<dbReference type="InterPro" id="IPR011495">
    <property type="entry name" value="Sig_transdc_His_kin_sub2_dim/P"/>
</dbReference>
<keyword evidence="6" id="KW-0418">Kinase</keyword>
<evidence type="ECO:0000256" key="2">
    <source>
        <dbReference type="SAM" id="Coils"/>
    </source>
</evidence>
<dbReference type="Pfam" id="PF02518">
    <property type="entry name" value="HATPase_c"/>
    <property type="match status" value="1"/>
</dbReference>
<keyword evidence="2" id="KW-0175">Coiled coil</keyword>
<dbReference type="SMART" id="SM00387">
    <property type="entry name" value="HATPase_c"/>
    <property type="match status" value="1"/>
</dbReference>
<evidence type="ECO:0000313" key="6">
    <source>
        <dbReference type="EMBL" id="GAK55168.1"/>
    </source>
</evidence>
<keyword evidence="1" id="KW-0597">Phosphoprotein</keyword>
<dbReference type="Gene3D" id="3.30.450.20">
    <property type="entry name" value="PAS domain"/>
    <property type="match status" value="1"/>
</dbReference>
<dbReference type="AlphaFoldDB" id="A0A0S6W6A0"/>
<evidence type="ECO:0000256" key="1">
    <source>
        <dbReference type="PROSITE-ProRule" id="PRU00169"/>
    </source>
</evidence>
<sequence>MENTRPKTLLLVEDETIIAMAEARILEKHGYQVVITSSGEQAIEMVAANPAIDLILMDIDLGRGIDGTQAAQKILQQRDLPIIFLTAHTEQAMVEKVRKITRYGYVLKDSGNFVLLSSIEMAFELFEAHQQIKQSEARIRMKLNAILAPDGDLETLELEDIVDMQAIQALMNDFYALTRIGVAILDIHGKVLVATGWQDICTQFHRVHPETRKHCLESDTELSEGVAPGTFKIYRCKNNMWDMVTPIMVGGKHLGNLFLGQFLFEHEVPDEALFRSQAQRYGFDEEEYLFALRRVPRWSRETINTVMTFYTGFANLVSALSHANLKLARMLAERESLLALLRESEANLSALIENTDHCIWSVDLHYCLIIGNSWFRKGMQTVLGYEPAKGEYLLPKAIPQSTREEWQEYYDRVLHGEAFSVETATRFSGEPCQFEYRLHPIRNSTGMISGVTVSGHDITERKRAEKQIQQLLTEKELLLREVHHRIKNNMSMLISLLDLHTVTLHNQDAKTELHDASNRMRSMVEIYDKLYRSHDYTTINLKHYLTDLLYEITRTYPQMHKVIVEHDIVDLMIDQKYAFPIGIIINELITNALKYAFPERRSGTISICVHQMSDQSVKLVVADNGVGIPADIDLTRTQSFGLHLISLLVEQYDGQIQLDHENGTQFTITFPEILSARKHQT</sequence>
<dbReference type="InterPro" id="IPR003594">
    <property type="entry name" value="HATPase_dom"/>
</dbReference>
<proteinExistence type="predicted"/>
<dbReference type="InterPro" id="IPR011006">
    <property type="entry name" value="CheY-like_superfamily"/>
</dbReference>
<reference evidence="6" key="1">
    <citation type="journal article" date="2015" name="PeerJ">
        <title>First genomic representation of candidate bacterial phylum KSB3 points to enhanced environmental sensing as a trigger of wastewater bulking.</title>
        <authorList>
            <person name="Sekiguchi Y."/>
            <person name="Ohashi A."/>
            <person name="Parks D.H."/>
            <person name="Yamauchi T."/>
            <person name="Tyson G.W."/>
            <person name="Hugenholtz P."/>
        </authorList>
    </citation>
    <scope>NUCLEOTIDE SEQUENCE [LARGE SCALE GENOMIC DNA]</scope>
</reference>
<dbReference type="PANTHER" id="PTHR43065">
    <property type="entry name" value="SENSOR HISTIDINE KINASE"/>
    <property type="match status" value="1"/>
</dbReference>
<dbReference type="Pfam" id="PF08448">
    <property type="entry name" value="PAS_4"/>
    <property type="match status" value="1"/>
</dbReference>
<dbReference type="PROSITE" id="PS50113">
    <property type="entry name" value="PAC"/>
    <property type="match status" value="1"/>
</dbReference>
<dbReference type="InterPro" id="IPR013656">
    <property type="entry name" value="PAS_4"/>
</dbReference>
<evidence type="ECO:0000259" key="4">
    <source>
        <dbReference type="PROSITE" id="PS50110"/>
    </source>
</evidence>
<dbReference type="SUPFAM" id="SSF55874">
    <property type="entry name" value="ATPase domain of HSP90 chaperone/DNA topoisomerase II/histidine kinase"/>
    <property type="match status" value="1"/>
</dbReference>
<dbReference type="InterPro" id="IPR035965">
    <property type="entry name" value="PAS-like_dom_sf"/>
</dbReference>
<name>A0A0S6W6A0_VECG1</name>
<dbReference type="eggNOG" id="COG3920">
    <property type="taxonomic scope" value="Bacteria"/>
</dbReference>
<evidence type="ECO:0000313" key="7">
    <source>
        <dbReference type="Proteomes" id="UP000030661"/>
    </source>
</evidence>
<dbReference type="EMBL" id="DF820463">
    <property type="protein sequence ID" value="GAK55168.1"/>
    <property type="molecule type" value="Genomic_DNA"/>
</dbReference>
<keyword evidence="7" id="KW-1185">Reference proteome</keyword>
<accession>A0A0S6W6A0</accession>
<evidence type="ECO:0000259" key="3">
    <source>
        <dbReference type="PROSITE" id="PS50109"/>
    </source>
</evidence>
<dbReference type="GO" id="GO:0000160">
    <property type="term" value="P:phosphorelay signal transduction system"/>
    <property type="evidence" value="ECO:0007669"/>
    <property type="project" value="InterPro"/>
</dbReference>
<dbReference type="PANTHER" id="PTHR43065:SF23">
    <property type="entry name" value="SENSOR HISTIDINE KINASE PDTAS"/>
    <property type="match status" value="1"/>
</dbReference>
<dbReference type="CDD" id="cd17534">
    <property type="entry name" value="REC_DC-like"/>
    <property type="match status" value="1"/>
</dbReference>
<dbReference type="SUPFAM" id="SSF55785">
    <property type="entry name" value="PYP-like sensor domain (PAS domain)"/>
    <property type="match status" value="1"/>
</dbReference>
<dbReference type="SUPFAM" id="SSF52172">
    <property type="entry name" value="CheY-like"/>
    <property type="match status" value="1"/>
</dbReference>
<feature type="domain" description="Histidine kinase" evidence="3">
    <location>
        <begin position="481"/>
        <end position="674"/>
    </location>
</feature>
<dbReference type="Proteomes" id="UP000030661">
    <property type="component" value="Unassembled WGS sequence"/>
</dbReference>
<dbReference type="Pfam" id="PF07568">
    <property type="entry name" value="HisKA_2"/>
    <property type="match status" value="1"/>
</dbReference>
<dbReference type="Pfam" id="PF00072">
    <property type="entry name" value="Response_reg"/>
    <property type="match status" value="1"/>
</dbReference>
<dbReference type="InterPro" id="IPR036890">
    <property type="entry name" value="HATPase_C_sf"/>
</dbReference>
<dbReference type="STRING" id="1499967.U27_02000"/>
<feature type="coiled-coil region" evidence="2">
    <location>
        <begin position="327"/>
        <end position="354"/>
    </location>
</feature>
<dbReference type="InterPro" id="IPR000014">
    <property type="entry name" value="PAS"/>
</dbReference>
<dbReference type="InterPro" id="IPR001789">
    <property type="entry name" value="Sig_transdc_resp-reg_receiver"/>
</dbReference>
<dbReference type="Gene3D" id="3.30.565.10">
    <property type="entry name" value="Histidine kinase-like ATPase, C-terminal domain"/>
    <property type="match status" value="1"/>
</dbReference>
<dbReference type="InterPro" id="IPR000700">
    <property type="entry name" value="PAS-assoc_C"/>
</dbReference>
<dbReference type="InterPro" id="IPR018771">
    <property type="entry name" value="PocR_dom"/>
</dbReference>